<dbReference type="eggNOG" id="KOG0657">
    <property type="taxonomic scope" value="Eukaryota"/>
</dbReference>
<dbReference type="PRINTS" id="PR00078">
    <property type="entry name" value="G3PDHDRGNASE"/>
</dbReference>
<proteinExistence type="inferred from homology"/>
<dbReference type="PANTHER" id="PTHR10836">
    <property type="entry name" value="GLYCERALDEHYDE 3-PHOSPHATE DEHYDROGENASE"/>
    <property type="match status" value="1"/>
</dbReference>
<dbReference type="Gene3D" id="3.30.360.10">
    <property type="entry name" value="Dihydrodipicolinate Reductase, domain 2"/>
    <property type="match status" value="1"/>
</dbReference>
<dbReference type="GeneID" id="3535978"/>
<feature type="binding site" evidence="3">
    <location>
        <position position="63"/>
    </location>
    <ligand>
        <name>NAD(+)</name>
        <dbReference type="ChEBI" id="CHEBI:57540"/>
    </ligand>
</feature>
<dbReference type="InterPro" id="IPR020829">
    <property type="entry name" value="GlycerAld_3-P_DH_cat"/>
</dbReference>
<dbReference type="SMART" id="SM00846">
    <property type="entry name" value="Gp_dh_N"/>
    <property type="match status" value="1"/>
</dbReference>
<keyword evidence="2" id="KW-0560">Oxidoreductase</keyword>
<accession>Q4CVB7</accession>
<dbReference type="AlphaFoldDB" id="Q4CVB7"/>
<feature type="domain" description="Glyceraldehyde 3-phosphate dehydrogenase NAD(P) binding" evidence="7">
    <location>
        <begin position="32"/>
        <end position="182"/>
    </location>
</feature>
<evidence type="ECO:0000313" key="9">
    <source>
        <dbReference type="Proteomes" id="UP000002296"/>
    </source>
</evidence>
<dbReference type="InParanoid" id="Q4CVB7"/>
<evidence type="ECO:0000256" key="5">
    <source>
        <dbReference type="RuleBase" id="RU000397"/>
    </source>
</evidence>
<protein>
    <submittedName>
        <fullName evidence="8">Glyceraldehyde-3-phosphate dehydrogenase, putative</fullName>
    </submittedName>
</protein>
<dbReference type="PaxDb" id="353153-Q4CVB7"/>
<name>Q4CVB7_TRYCC</name>
<dbReference type="InterPro" id="IPR020828">
    <property type="entry name" value="GlycerAld_3-P_DH_NAD(P)-bd"/>
</dbReference>
<dbReference type="RefSeq" id="XP_806067.1">
    <property type="nucleotide sequence ID" value="XM_800974.1"/>
</dbReference>
<keyword evidence="3" id="KW-0520">NAD</keyword>
<dbReference type="SUPFAM" id="SSF55347">
    <property type="entry name" value="Glyceraldehyde-3-phosphate dehydrogenase-like, C-terminal domain"/>
    <property type="match status" value="1"/>
</dbReference>
<dbReference type="InterPro" id="IPR020831">
    <property type="entry name" value="GlycerAld/Erythrose_P_DH"/>
</dbReference>
<dbReference type="STRING" id="353153.Q4CVB7"/>
<dbReference type="SMR" id="Q4CVB7"/>
<dbReference type="GO" id="GO:0051287">
    <property type="term" value="F:NAD binding"/>
    <property type="evidence" value="ECO:0007669"/>
    <property type="project" value="InterPro"/>
</dbReference>
<feature type="site" description="Activates thiol group during catalysis" evidence="4">
    <location>
        <position position="209"/>
    </location>
</feature>
<feature type="chain" id="PRO_5004236057" evidence="6">
    <location>
        <begin position="25"/>
        <end position="371"/>
    </location>
</feature>
<reference evidence="8 9" key="1">
    <citation type="journal article" date="2005" name="Science">
        <title>The genome sequence of Trypanosoma cruzi, etiologic agent of Chagas disease.</title>
        <authorList>
            <person name="El-Sayed N.M."/>
            <person name="Myler P.J."/>
            <person name="Bartholomeu D.C."/>
            <person name="Nilsson D."/>
            <person name="Aggarwal G."/>
            <person name="Tran A.N."/>
            <person name="Ghedin E."/>
            <person name="Worthey E.A."/>
            <person name="Delcher A.L."/>
            <person name="Blandin G."/>
            <person name="Westenberger S.J."/>
            <person name="Caler E."/>
            <person name="Cerqueira G.C."/>
            <person name="Branche C."/>
            <person name="Haas B."/>
            <person name="Anupama A."/>
            <person name="Arner E."/>
            <person name="Aslund L."/>
            <person name="Attipoe P."/>
            <person name="Bontempi E."/>
            <person name="Bringaud F."/>
            <person name="Burton P."/>
            <person name="Cadag E."/>
            <person name="Campbell D.A."/>
            <person name="Carrington M."/>
            <person name="Crabtree J."/>
            <person name="Darban H."/>
            <person name="da Silveira J.F."/>
            <person name="de Jong P."/>
            <person name="Edwards K."/>
            <person name="Englund P.T."/>
            <person name="Fazelina G."/>
            <person name="Feldblyum T."/>
            <person name="Ferella M."/>
            <person name="Frasch A.C."/>
            <person name="Gull K."/>
            <person name="Horn D."/>
            <person name="Hou L."/>
            <person name="Huang Y."/>
            <person name="Kindlund E."/>
            <person name="Klingbeil M."/>
            <person name="Kluge S."/>
            <person name="Koo H."/>
            <person name="Lacerda D."/>
            <person name="Levin M.J."/>
            <person name="Lorenzi H."/>
            <person name="Louie T."/>
            <person name="Machado C.R."/>
            <person name="McCulloch R."/>
            <person name="McKenna A."/>
            <person name="Mizuno Y."/>
            <person name="Mottram J.C."/>
            <person name="Nelson S."/>
            <person name="Ochaya S."/>
            <person name="Osoegawa K."/>
            <person name="Pai G."/>
            <person name="Parsons M."/>
            <person name="Pentony M."/>
            <person name="Pettersson U."/>
            <person name="Pop M."/>
            <person name="Ramirez J.L."/>
            <person name="Rinta J."/>
            <person name="Robertson L."/>
            <person name="Salzberg S.L."/>
            <person name="Sanchez D.O."/>
            <person name="Seyler A."/>
            <person name="Sharma R."/>
            <person name="Shetty J."/>
            <person name="Simpson A.J."/>
            <person name="Sisk E."/>
            <person name="Tammi M.T."/>
            <person name="Tarleton R."/>
            <person name="Teixeira S."/>
            <person name="Van Aken S."/>
            <person name="Vogt C."/>
            <person name="Ward P.N."/>
            <person name="Wickstead B."/>
            <person name="Wortman J."/>
            <person name="White O."/>
            <person name="Fraser C.M."/>
            <person name="Stuart K.D."/>
            <person name="Andersson B."/>
        </authorList>
    </citation>
    <scope>NUCLEOTIDE SEQUENCE [LARGE SCALE GENOMIC DNA]</scope>
    <source>
        <strain evidence="8 9">CL Brener</strain>
    </source>
</reference>
<dbReference type="GO" id="GO:0005829">
    <property type="term" value="C:cytosol"/>
    <property type="evidence" value="ECO:0007669"/>
    <property type="project" value="TreeGrafter"/>
</dbReference>
<dbReference type="SUPFAM" id="SSF51735">
    <property type="entry name" value="NAD(P)-binding Rossmann-fold domains"/>
    <property type="match status" value="1"/>
</dbReference>
<evidence type="ECO:0000259" key="7">
    <source>
        <dbReference type="SMART" id="SM00846"/>
    </source>
</evidence>
<sequence>MPLLLLRWLRRTVLLFCHWRRVIRMEDVVLPVCVGINGFGPIGQAVLFSSFTDPLVSVVAINDASMSIDYIAYLLRRESSLSAGDRASVLVVGEFICIQGSQKIRVSHKHDLVEIAWRDVGVQYVVECTGLSSTRERCWGHVAGGAKGVIVAGQSADAPTLIAGANDEELKSACSVVCAGSPVAVALAPLIRLLHEQYGLEECSYTAIHGMRPVELTAGRSKNPQDWRQTRVSIDNIVPYIDNGKKTMDKIFPGLVGRISGTAFQVPVKKGCAVDMLVRLSQPVSKEMLDQALKEAASGRLNGVLSYSKEDLISCDCVPNGKLCYDATGSCSLRDGEAQKLLLWFDIDGGYAKRLLSLVVLLHQMGPSDGM</sequence>
<evidence type="ECO:0000256" key="4">
    <source>
        <dbReference type="PIRSR" id="PIRSR000149-4"/>
    </source>
</evidence>
<evidence type="ECO:0000313" key="8">
    <source>
        <dbReference type="EMBL" id="EAN84216.1"/>
    </source>
</evidence>
<keyword evidence="6" id="KW-0732">Signal</keyword>
<evidence type="ECO:0000256" key="1">
    <source>
        <dbReference type="ARBA" id="ARBA00007406"/>
    </source>
</evidence>
<dbReference type="OMA" id="YVIEQEY"/>
<keyword evidence="9" id="KW-1185">Reference proteome</keyword>
<evidence type="ECO:0000256" key="3">
    <source>
        <dbReference type="PIRSR" id="PIRSR000149-3"/>
    </source>
</evidence>
<dbReference type="EMBL" id="AAHK01001761">
    <property type="protein sequence ID" value="EAN84216.1"/>
    <property type="molecule type" value="Genomic_DNA"/>
</dbReference>
<dbReference type="PANTHER" id="PTHR10836:SF136">
    <property type="entry name" value="DEHYDROGENASE, PUTATIVE-RELATED"/>
    <property type="match status" value="1"/>
</dbReference>
<evidence type="ECO:0000256" key="6">
    <source>
        <dbReference type="SAM" id="SignalP"/>
    </source>
</evidence>
<dbReference type="PIRSF" id="PIRSF000149">
    <property type="entry name" value="GAP_DH"/>
    <property type="match status" value="1"/>
</dbReference>
<dbReference type="GO" id="GO:0004365">
    <property type="term" value="F:glyceraldehyde-3-phosphate dehydrogenase (NAD+) (phosphorylating) activity"/>
    <property type="evidence" value="ECO:0007669"/>
    <property type="project" value="TreeGrafter"/>
</dbReference>
<feature type="signal peptide" evidence="6">
    <location>
        <begin position="1"/>
        <end position="24"/>
    </location>
</feature>
<dbReference type="Pfam" id="PF00044">
    <property type="entry name" value="Gp_dh_N"/>
    <property type="match status" value="1"/>
</dbReference>
<dbReference type="KEGG" id="tcr:503687.20"/>
<dbReference type="Pfam" id="PF02800">
    <property type="entry name" value="Gp_dh_C"/>
    <property type="match status" value="1"/>
</dbReference>
<dbReference type="InterPro" id="IPR036291">
    <property type="entry name" value="NAD(P)-bd_dom_sf"/>
</dbReference>
<comment type="caution">
    <text evidence="8">The sequence shown here is derived from an EMBL/GenBank/DDBJ whole genome shotgun (WGS) entry which is preliminary data.</text>
</comment>
<dbReference type="Proteomes" id="UP000002296">
    <property type="component" value="Unassembled WGS sequence"/>
</dbReference>
<gene>
    <name evidence="8" type="ORF">Tc00.1047053503687.20</name>
</gene>
<evidence type="ECO:0000256" key="2">
    <source>
        <dbReference type="ARBA" id="ARBA00023002"/>
    </source>
</evidence>
<dbReference type="Gene3D" id="3.40.50.720">
    <property type="entry name" value="NAD(P)-binding Rossmann-like Domain"/>
    <property type="match status" value="1"/>
</dbReference>
<dbReference type="GO" id="GO:0006096">
    <property type="term" value="P:glycolytic process"/>
    <property type="evidence" value="ECO:0007669"/>
    <property type="project" value="TreeGrafter"/>
</dbReference>
<organism evidence="8 9">
    <name type="scientific">Trypanosoma cruzi (strain CL Brener)</name>
    <dbReference type="NCBI Taxonomy" id="353153"/>
    <lineage>
        <taxon>Eukaryota</taxon>
        <taxon>Discoba</taxon>
        <taxon>Euglenozoa</taxon>
        <taxon>Kinetoplastea</taxon>
        <taxon>Metakinetoplastina</taxon>
        <taxon>Trypanosomatida</taxon>
        <taxon>Trypanosomatidae</taxon>
        <taxon>Trypanosoma</taxon>
        <taxon>Schizotrypanum</taxon>
    </lineage>
</organism>
<keyword evidence="3" id="KW-0547">Nucleotide-binding</keyword>
<comment type="similarity">
    <text evidence="1 5">Belongs to the glyceraldehyde-3-phosphate dehydrogenase family.</text>
</comment>